<keyword evidence="2" id="KW-0902">Two-component regulatory system</keyword>
<dbReference type="InterPro" id="IPR036388">
    <property type="entry name" value="WH-like_DNA-bd_sf"/>
</dbReference>
<dbReference type="Gene3D" id="3.40.50.2300">
    <property type="match status" value="1"/>
</dbReference>
<feature type="modified residue" description="4-aspartylphosphate" evidence="6">
    <location>
        <position position="51"/>
    </location>
</feature>
<keyword evidence="3" id="KW-0805">Transcription regulation</keyword>
<dbReference type="AlphaFoldDB" id="A0A1S1V542"/>
<evidence type="ECO:0000259" key="8">
    <source>
        <dbReference type="PROSITE" id="PS50110"/>
    </source>
</evidence>
<protein>
    <submittedName>
        <fullName evidence="10">Transcriptional regulatory protein YycF</fullName>
    </submittedName>
</protein>
<evidence type="ECO:0000256" key="6">
    <source>
        <dbReference type="PROSITE-ProRule" id="PRU00169"/>
    </source>
</evidence>
<evidence type="ECO:0000256" key="2">
    <source>
        <dbReference type="ARBA" id="ARBA00023012"/>
    </source>
</evidence>
<dbReference type="InterPro" id="IPR001867">
    <property type="entry name" value="OmpR/PhoB-type_DNA-bd"/>
</dbReference>
<dbReference type="CDD" id="cd17574">
    <property type="entry name" value="REC_OmpR"/>
    <property type="match status" value="1"/>
</dbReference>
<dbReference type="PROSITE" id="PS50110">
    <property type="entry name" value="RESPONSE_REGULATORY"/>
    <property type="match status" value="1"/>
</dbReference>
<evidence type="ECO:0000256" key="7">
    <source>
        <dbReference type="PROSITE-ProRule" id="PRU01091"/>
    </source>
</evidence>
<dbReference type="PROSITE" id="PS51755">
    <property type="entry name" value="OMPR_PHOB"/>
    <property type="match status" value="1"/>
</dbReference>
<feature type="domain" description="Response regulatory" evidence="8">
    <location>
        <begin position="2"/>
        <end position="115"/>
    </location>
</feature>
<dbReference type="SUPFAM" id="SSF52172">
    <property type="entry name" value="CheY-like"/>
    <property type="match status" value="1"/>
</dbReference>
<organism evidence="10 11">
    <name type="scientific">Andreesenia angusta</name>
    <dbReference type="NCBI Taxonomy" id="39480"/>
    <lineage>
        <taxon>Bacteria</taxon>
        <taxon>Bacillati</taxon>
        <taxon>Bacillota</taxon>
        <taxon>Tissierellia</taxon>
        <taxon>Tissierellales</taxon>
        <taxon>Gottschalkiaceae</taxon>
        <taxon>Andreesenia</taxon>
    </lineage>
</organism>
<dbReference type="GO" id="GO:0005829">
    <property type="term" value="C:cytosol"/>
    <property type="evidence" value="ECO:0007669"/>
    <property type="project" value="TreeGrafter"/>
</dbReference>
<dbReference type="PANTHER" id="PTHR48111">
    <property type="entry name" value="REGULATOR OF RPOS"/>
    <property type="match status" value="1"/>
</dbReference>
<dbReference type="STRING" id="39480.EUAN_20520"/>
<dbReference type="EMBL" id="MKIE01000010">
    <property type="protein sequence ID" value="OHW61614.1"/>
    <property type="molecule type" value="Genomic_DNA"/>
</dbReference>
<dbReference type="InterPro" id="IPR001789">
    <property type="entry name" value="Sig_transdc_resp-reg_receiver"/>
</dbReference>
<keyword evidence="1 6" id="KW-0597">Phosphoprotein</keyword>
<comment type="caution">
    <text evidence="10">The sequence shown here is derived from an EMBL/GenBank/DDBJ whole genome shotgun (WGS) entry which is preliminary data.</text>
</comment>
<gene>
    <name evidence="10" type="primary">yycF_2</name>
    <name evidence="10" type="ORF">EUAN_20520</name>
</gene>
<reference evidence="10 11" key="1">
    <citation type="submission" date="2016-09" db="EMBL/GenBank/DDBJ databases">
        <title>Genome sequence of Eubacterium angustum.</title>
        <authorList>
            <person name="Poehlein A."/>
            <person name="Daniel R."/>
        </authorList>
    </citation>
    <scope>NUCLEOTIDE SEQUENCE [LARGE SCALE GENOMIC DNA]</scope>
    <source>
        <strain evidence="10 11">DSM 1989</strain>
    </source>
</reference>
<evidence type="ECO:0000259" key="9">
    <source>
        <dbReference type="PROSITE" id="PS51755"/>
    </source>
</evidence>
<dbReference type="CDD" id="cd00383">
    <property type="entry name" value="trans_reg_C"/>
    <property type="match status" value="1"/>
</dbReference>
<evidence type="ECO:0000256" key="4">
    <source>
        <dbReference type="ARBA" id="ARBA00023125"/>
    </source>
</evidence>
<dbReference type="GO" id="GO:0000156">
    <property type="term" value="F:phosphorelay response regulator activity"/>
    <property type="evidence" value="ECO:0007669"/>
    <property type="project" value="TreeGrafter"/>
</dbReference>
<dbReference type="PANTHER" id="PTHR48111:SF73">
    <property type="entry name" value="ALKALINE PHOSPHATASE SYNTHESIS TRANSCRIPTIONAL REGULATORY PROTEIN PHOP"/>
    <property type="match status" value="1"/>
</dbReference>
<dbReference type="GO" id="GO:0006355">
    <property type="term" value="P:regulation of DNA-templated transcription"/>
    <property type="evidence" value="ECO:0007669"/>
    <property type="project" value="InterPro"/>
</dbReference>
<proteinExistence type="predicted"/>
<dbReference type="SMART" id="SM00448">
    <property type="entry name" value="REC"/>
    <property type="match status" value="1"/>
</dbReference>
<evidence type="ECO:0000256" key="5">
    <source>
        <dbReference type="ARBA" id="ARBA00023163"/>
    </source>
</evidence>
<dbReference type="Pfam" id="PF00072">
    <property type="entry name" value="Response_reg"/>
    <property type="match status" value="1"/>
</dbReference>
<evidence type="ECO:0000256" key="1">
    <source>
        <dbReference type="ARBA" id="ARBA00022553"/>
    </source>
</evidence>
<evidence type="ECO:0000313" key="10">
    <source>
        <dbReference type="EMBL" id="OHW61614.1"/>
    </source>
</evidence>
<name>A0A1S1V542_9FIRM</name>
<feature type="DNA-binding region" description="OmpR/PhoB-type" evidence="7">
    <location>
        <begin position="125"/>
        <end position="226"/>
    </location>
</feature>
<dbReference type="GO" id="GO:0032993">
    <property type="term" value="C:protein-DNA complex"/>
    <property type="evidence" value="ECO:0007669"/>
    <property type="project" value="TreeGrafter"/>
</dbReference>
<evidence type="ECO:0000313" key="11">
    <source>
        <dbReference type="Proteomes" id="UP000180254"/>
    </source>
</evidence>
<dbReference type="InterPro" id="IPR011006">
    <property type="entry name" value="CheY-like_superfamily"/>
</dbReference>
<dbReference type="InterPro" id="IPR016032">
    <property type="entry name" value="Sig_transdc_resp-reg_C-effctor"/>
</dbReference>
<dbReference type="GO" id="GO:0000976">
    <property type="term" value="F:transcription cis-regulatory region binding"/>
    <property type="evidence" value="ECO:0007669"/>
    <property type="project" value="TreeGrafter"/>
</dbReference>
<keyword evidence="5" id="KW-0804">Transcription</keyword>
<dbReference type="Gene3D" id="1.10.10.10">
    <property type="entry name" value="Winged helix-like DNA-binding domain superfamily/Winged helix DNA-binding domain"/>
    <property type="match status" value="1"/>
</dbReference>
<feature type="domain" description="OmpR/PhoB-type" evidence="9">
    <location>
        <begin position="125"/>
        <end position="226"/>
    </location>
</feature>
<dbReference type="Pfam" id="PF00486">
    <property type="entry name" value="Trans_reg_C"/>
    <property type="match status" value="1"/>
</dbReference>
<evidence type="ECO:0000256" key="3">
    <source>
        <dbReference type="ARBA" id="ARBA00023015"/>
    </source>
</evidence>
<dbReference type="Gene3D" id="6.10.250.690">
    <property type="match status" value="1"/>
</dbReference>
<keyword evidence="4 7" id="KW-0238">DNA-binding</keyword>
<sequence>MKILLVEDESKLSEVVKSFLEAENYEVAQAYDGIEAVELFEREEVQLVILDLMLPKLSGEEVCRKIRSQSNVPIIMVTAKVEEEERIEGLSIGADDYVIKPFSVKELVQRVKTLLRRSYSDGPKAEKYSFNDGDLEIDLSAGIVLKDGIDAGLTGSELKVLKTFLANLGSILSRDQLIEKSFGYDYDGNDRTVDAHIKNIRHKIEDNPKEPEYILTVYGMGYRFGVKR</sequence>
<keyword evidence="11" id="KW-1185">Reference proteome</keyword>
<accession>A0A1S1V542</accession>
<dbReference type="SUPFAM" id="SSF46894">
    <property type="entry name" value="C-terminal effector domain of the bipartite response regulators"/>
    <property type="match status" value="1"/>
</dbReference>
<dbReference type="SMART" id="SM00862">
    <property type="entry name" value="Trans_reg_C"/>
    <property type="match status" value="1"/>
</dbReference>
<dbReference type="Proteomes" id="UP000180254">
    <property type="component" value="Unassembled WGS sequence"/>
</dbReference>
<dbReference type="FunFam" id="3.40.50.2300:FF:000001">
    <property type="entry name" value="DNA-binding response regulator PhoB"/>
    <property type="match status" value="1"/>
</dbReference>
<dbReference type="InterPro" id="IPR039420">
    <property type="entry name" value="WalR-like"/>
</dbReference>